<keyword evidence="2" id="KW-0472">Membrane</keyword>
<feature type="transmembrane region" description="Helical" evidence="2">
    <location>
        <begin position="56"/>
        <end position="72"/>
    </location>
</feature>
<protein>
    <submittedName>
        <fullName evidence="3">Uncharacterized protein</fullName>
    </submittedName>
</protein>
<feature type="region of interest" description="Disordered" evidence="1">
    <location>
        <begin position="148"/>
        <end position="171"/>
    </location>
</feature>
<organism evidence="3 4">
    <name type="scientific">Chloracidobacterium sp. N</name>
    <dbReference type="NCBI Taxonomy" id="2821540"/>
    <lineage>
        <taxon>Bacteria</taxon>
        <taxon>Pseudomonadati</taxon>
        <taxon>Acidobacteriota</taxon>
        <taxon>Terriglobia</taxon>
        <taxon>Terriglobales</taxon>
        <taxon>Acidobacteriaceae</taxon>
        <taxon>Chloracidobacterium</taxon>
        <taxon>Chloracidobacterium aggregatum</taxon>
    </lineage>
</organism>
<gene>
    <name evidence="3" type="ORF">J8C05_09895</name>
</gene>
<reference evidence="3 4" key="1">
    <citation type="submission" date="2021-03" db="EMBL/GenBank/DDBJ databases">
        <title>Genomic and phenotypic characterization of Chloracidobacterium isolates provides evidence for multiple species.</title>
        <authorList>
            <person name="Saini M.K."/>
            <person name="Costas A.M.G."/>
            <person name="Tank M."/>
            <person name="Bryant D.A."/>
        </authorList>
    </citation>
    <scope>NUCLEOTIDE SEQUENCE [LARGE SCALE GENOMIC DNA]</scope>
    <source>
        <strain evidence="3 4">N</strain>
    </source>
</reference>
<dbReference type="RefSeq" id="WP_211422033.1">
    <property type="nucleotide sequence ID" value="NZ_CP072642.1"/>
</dbReference>
<name>A0ABX8AY87_9BACT</name>
<evidence type="ECO:0000313" key="4">
    <source>
        <dbReference type="Proteomes" id="UP000677668"/>
    </source>
</evidence>
<evidence type="ECO:0000256" key="1">
    <source>
        <dbReference type="SAM" id="MobiDB-lite"/>
    </source>
</evidence>
<keyword evidence="4" id="KW-1185">Reference proteome</keyword>
<keyword evidence="2" id="KW-0812">Transmembrane</keyword>
<evidence type="ECO:0000313" key="3">
    <source>
        <dbReference type="EMBL" id="QUV93672.1"/>
    </source>
</evidence>
<sequence length="345" mass="37965">MSDRLVRQRPAGLPGTGRCDSTLETWQKHCHGELMPARQWRTVWDQVRKRCHVFPAVYRLAILAGLLASFAGQPGTPPEVWPVKAAGWKLDDPSVAAAPDVWPVALLTLVVALVGLVVVAVVFWWLLRTQRQQLEGEISALQARLQRLESQPAPPTSGNASRPEAAGGPAPETALRADLTALQSDLRSLRDEVDYLKNKLSTLLVSPETPPHPLPTLSSGMAVAQTLPAEPQASAADTLPPPDPFENQRVSDIIARYRDRLRAGHVDALTRHFSLNPSGLFLELEERGERFVFPAQEVIYGSDFQQNYSFVYDCDRPGSGYVVVVTPARLDARGQIAARGRLRIE</sequence>
<feature type="transmembrane region" description="Helical" evidence="2">
    <location>
        <begin position="101"/>
        <end position="127"/>
    </location>
</feature>
<dbReference type="EMBL" id="CP072642">
    <property type="protein sequence ID" value="QUV93672.1"/>
    <property type="molecule type" value="Genomic_DNA"/>
</dbReference>
<dbReference type="Proteomes" id="UP000677668">
    <property type="component" value="Chromosome 1"/>
</dbReference>
<accession>A0ABX8AY87</accession>
<keyword evidence="2" id="KW-1133">Transmembrane helix</keyword>
<proteinExistence type="predicted"/>
<evidence type="ECO:0000256" key="2">
    <source>
        <dbReference type="SAM" id="Phobius"/>
    </source>
</evidence>